<gene>
    <name evidence="2" type="ORF">UFOVP1066_127</name>
    <name evidence="3" type="ORF">UFOVP1315_210</name>
    <name evidence="4" type="ORF">UFOVP1421_171</name>
    <name evidence="5" type="ORF">UFOVP1525_181</name>
    <name evidence="1" type="ORF">UFOVP909_144</name>
</gene>
<name>A0A6J5SCH2_9CAUD</name>
<dbReference type="EMBL" id="LR797272">
    <property type="protein sequence ID" value="CAB4198681.1"/>
    <property type="molecule type" value="Genomic_DNA"/>
</dbReference>
<dbReference type="EMBL" id="LR797375">
    <property type="protein sequence ID" value="CAB4211564.1"/>
    <property type="molecule type" value="Genomic_DNA"/>
</dbReference>
<evidence type="ECO:0000313" key="5">
    <source>
        <dbReference type="EMBL" id="CAB5238677.1"/>
    </source>
</evidence>
<accession>A0A6J5SCH2</accession>
<dbReference type="EMBL" id="LR797019">
    <property type="protein sequence ID" value="CAB4182064.1"/>
    <property type="molecule type" value="Genomic_DNA"/>
</dbReference>
<evidence type="ECO:0000313" key="4">
    <source>
        <dbReference type="EMBL" id="CAB4211564.1"/>
    </source>
</evidence>
<evidence type="ECO:0000313" key="3">
    <source>
        <dbReference type="EMBL" id="CAB4198681.1"/>
    </source>
</evidence>
<evidence type="ECO:0000313" key="2">
    <source>
        <dbReference type="EMBL" id="CAB4182064.1"/>
    </source>
</evidence>
<dbReference type="EMBL" id="LR798454">
    <property type="protein sequence ID" value="CAB5238677.1"/>
    <property type="molecule type" value="Genomic_DNA"/>
</dbReference>
<sequence length="164" mass="17789">MSKLSAKGGLRYTDVVPRNEILQIVQGTASYAVSNVSTTFVTTGCVASIALKKPTSKLLIQFEGVSQIYTTDGIAMDFRIYKNGVQFEGAAAFPGNASFTQTQRIGMGVNASIVEWKTDSFSMIDYSGTGGKYEVWFARYSGAGSYNLTWMAQLRTITLTEISA</sequence>
<protein>
    <submittedName>
        <fullName evidence="4">Uncharacterized protein</fullName>
    </submittedName>
</protein>
<organism evidence="4">
    <name type="scientific">uncultured Caudovirales phage</name>
    <dbReference type="NCBI Taxonomy" id="2100421"/>
    <lineage>
        <taxon>Viruses</taxon>
        <taxon>Duplodnaviria</taxon>
        <taxon>Heunggongvirae</taxon>
        <taxon>Uroviricota</taxon>
        <taxon>Caudoviricetes</taxon>
        <taxon>Peduoviridae</taxon>
        <taxon>Maltschvirus</taxon>
        <taxon>Maltschvirus maltsch</taxon>
    </lineage>
</organism>
<reference evidence="4" key="1">
    <citation type="submission" date="2020-05" db="EMBL/GenBank/DDBJ databases">
        <authorList>
            <person name="Chiriac C."/>
            <person name="Salcher M."/>
            <person name="Ghai R."/>
            <person name="Kavagutti S V."/>
        </authorList>
    </citation>
    <scope>NUCLEOTIDE SEQUENCE</scope>
</reference>
<proteinExistence type="predicted"/>
<dbReference type="EMBL" id="LR796861">
    <property type="protein sequence ID" value="CAB4170800.1"/>
    <property type="molecule type" value="Genomic_DNA"/>
</dbReference>
<evidence type="ECO:0000313" key="1">
    <source>
        <dbReference type="EMBL" id="CAB4170800.1"/>
    </source>
</evidence>